<dbReference type="Pfam" id="PF00174">
    <property type="entry name" value="Oxidored_molyb"/>
    <property type="match status" value="1"/>
</dbReference>
<keyword evidence="4" id="KW-0560">Oxidoreductase</keyword>
<evidence type="ECO:0000256" key="3">
    <source>
        <dbReference type="ARBA" id="ARBA00022723"/>
    </source>
</evidence>
<evidence type="ECO:0000256" key="4">
    <source>
        <dbReference type="ARBA" id="ARBA00023002"/>
    </source>
</evidence>
<dbReference type="GO" id="GO:0030151">
    <property type="term" value="F:molybdenum ion binding"/>
    <property type="evidence" value="ECO:0007669"/>
    <property type="project" value="InterPro"/>
</dbReference>
<dbReference type="Gene3D" id="3.90.420.10">
    <property type="entry name" value="Oxidoreductase, molybdopterin-binding domain"/>
    <property type="match status" value="1"/>
</dbReference>
<reference evidence="7 8" key="1">
    <citation type="submission" date="2014-09" db="EMBL/GenBank/DDBJ databases">
        <authorList>
            <person name="Ellenberger Sabrina"/>
        </authorList>
    </citation>
    <scope>NUCLEOTIDE SEQUENCE [LARGE SCALE GENOMIC DNA]</scope>
    <source>
        <strain evidence="7 8">CBS 412.66</strain>
    </source>
</reference>
<organism evidence="7 8">
    <name type="scientific">Parasitella parasitica</name>
    <dbReference type="NCBI Taxonomy" id="35722"/>
    <lineage>
        <taxon>Eukaryota</taxon>
        <taxon>Fungi</taxon>
        <taxon>Fungi incertae sedis</taxon>
        <taxon>Mucoromycota</taxon>
        <taxon>Mucoromycotina</taxon>
        <taxon>Mucoromycetes</taxon>
        <taxon>Mucorales</taxon>
        <taxon>Mucorineae</taxon>
        <taxon>Mucoraceae</taxon>
        <taxon>Parasitella</taxon>
    </lineage>
</organism>
<evidence type="ECO:0008006" key="9">
    <source>
        <dbReference type="Google" id="ProtNLM"/>
    </source>
</evidence>
<sequence>MSTKQQLDYSQDPHHDDHKLIVRKDAPFNAEPCPVDLVKNYITPEKYFFCRNHGPMPDIREAEHTILVQGLGCDKPTTFTMKQLKEDYEKSSVMMVMQACIFHYIACCAGNRRDGLHKVKHTKGVIWGPGALGNAVYSGCRLRDILATVGVTTKIQNLQRLHVAFESVEQCEEDKCYGSSIPLSKALDEFGDVLLAYEMNHSILTRDHGYPIRVVVPGYIGGRSVKYLKSITIQDYESMSYYQRRDYKILPESVCDEKQADAYWCKVPSIGEYNVQSYVCNPSDGIHDGPKQNQTVQGYALSGGGRCIQRVDVSGDDGNTWTTAQLHQPAAEGNNCRVWGWCLWSVSIATKRNVRIVSRAVDSSGNVQQEYPVWNYRGVMNNSWRTVDPNSMEMSNI</sequence>
<gene>
    <name evidence="7" type="primary">PARPA_06689.1 scaffold 23333</name>
</gene>
<accession>A0A0B7N328</accession>
<evidence type="ECO:0000313" key="8">
    <source>
        <dbReference type="Proteomes" id="UP000054107"/>
    </source>
</evidence>
<evidence type="ECO:0000313" key="7">
    <source>
        <dbReference type="EMBL" id="CEP12711.1"/>
    </source>
</evidence>
<dbReference type="PRINTS" id="PR00407">
    <property type="entry name" value="EUMOPTERIN"/>
</dbReference>
<name>A0A0B7N328_9FUNG</name>
<dbReference type="GO" id="GO:0020037">
    <property type="term" value="F:heme binding"/>
    <property type="evidence" value="ECO:0007669"/>
    <property type="project" value="TreeGrafter"/>
</dbReference>
<dbReference type="InterPro" id="IPR014756">
    <property type="entry name" value="Ig_E-set"/>
</dbReference>
<dbReference type="FunFam" id="3.90.420.10:FF:000002">
    <property type="entry name" value="sulfite oxidase, mitochondrial"/>
    <property type="match status" value="1"/>
</dbReference>
<keyword evidence="8" id="KW-1185">Reference proteome</keyword>
<dbReference type="Pfam" id="PF03404">
    <property type="entry name" value="Mo-co_dimer"/>
    <property type="match status" value="1"/>
</dbReference>
<dbReference type="InterPro" id="IPR036374">
    <property type="entry name" value="OxRdtase_Mopterin-bd_sf"/>
</dbReference>
<comment type="cofactor">
    <cofactor evidence="1">
        <name>Mo-molybdopterin</name>
        <dbReference type="ChEBI" id="CHEBI:71302"/>
    </cofactor>
</comment>
<dbReference type="InterPro" id="IPR005066">
    <property type="entry name" value="MoCF_OxRdtse_dimer"/>
</dbReference>
<dbReference type="GO" id="GO:0006790">
    <property type="term" value="P:sulfur compound metabolic process"/>
    <property type="evidence" value="ECO:0007669"/>
    <property type="project" value="TreeGrafter"/>
</dbReference>
<protein>
    <recommendedName>
        <fullName evidence="9">Sulfite oxidase</fullName>
    </recommendedName>
</protein>
<keyword evidence="3" id="KW-0479">Metal-binding</keyword>
<dbReference type="AlphaFoldDB" id="A0A0B7N328"/>
<evidence type="ECO:0000259" key="5">
    <source>
        <dbReference type="Pfam" id="PF00174"/>
    </source>
</evidence>
<dbReference type="GO" id="GO:0043546">
    <property type="term" value="F:molybdopterin cofactor binding"/>
    <property type="evidence" value="ECO:0007669"/>
    <property type="project" value="TreeGrafter"/>
</dbReference>
<evidence type="ECO:0000259" key="6">
    <source>
        <dbReference type="Pfam" id="PF03404"/>
    </source>
</evidence>
<dbReference type="SUPFAM" id="SSF81296">
    <property type="entry name" value="E set domains"/>
    <property type="match status" value="1"/>
</dbReference>
<feature type="domain" description="Moybdenum cofactor oxidoreductase dimerisation" evidence="6">
    <location>
        <begin position="269"/>
        <end position="387"/>
    </location>
</feature>
<evidence type="ECO:0000256" key="1">
    <source>
        <dbReference type="ARBA" id="ARBA00001924"/>
    </source>
</evidence>
<dbReference type="InterPro" id="IPR000572">
    <property type="entry name" value="OxRdtase_Mopterin-bd_dom"/>
</dbReference>
<dbReference type="Gene3D" id="2.60.40.650">
    <property type="match status" value="1"/>
</dbReference>
<dbReference type="EMBL" id="LN728224">
    <property type="protein sequence ID" value="CEP12711.1"/>
    <property type="molecule type" value="Genomic_DNA"/>
</dbReference>
<evidence type="ECO:0000256" key="2">
    <source>
        <dbReference type="ARBA" id="ARBA00022505"/>
    </source>
</evidence>
<feature type="domain" description="Oxidoreductase molybdopterin-binding" evidence="5">
    <location>
        <begin position="53"/>
        <end position="242"/>
    </location>
</feature>
<dbReference type="STRING" id="35722.A0A0B7N328"/>
<dbReference type="OrthoDB" id="10051395at2759"/>
<dbReference type="InterPro" id="IPR008335">
    <property type="entry name" value="Mopterin_OxRdtase_euk"/>
</dbReference>
<dbReference type="GO" id="GO:0005739">
    <property type="term" value="C:mitochondrion"/>
    <property type="evidence" value="ECO:0007669"/>
    <property type="project" value="TreeGrafter"/>
</dbReference>
<dbReference type="SUPFAM" id="SSF56524">
    <property type="entry name" value="Oxidoreductase molybdopterin-binding domain"/>
    <property type="match status" value="1"/>
</dbReference>
<keyword evidence="2" id="KW-0500">Molybdenum</keyword>
<dbReference type="Proteomes" id="UP000054107">
    <property type="component" value="Unassembled WGS sequence"/>
</dbReference>
<proteinExistence type="predicted"/>
<dbReference type="GO" id="GO:0008482">
    <property type="term" value="F:sulfite oxidase activity"/>
    <property type="evidence" value="ECO:0007669"/>
    <property type="project" value="TreeGrafter"/>
</dbReference>
<dbReference type="PANTHER" id="PTHR19372:SF7">
    <property type="entry name" value="SULFITE OXIDASE, MITOCHONDRIAL"/>
    <property type="match status" value="1"/>
</dbReference>
<dbReference type="PANTHER" id="PTHR19372">
    <property type="entry name" value="SULFITE REDUCTASE"/>
    <property type="match status" value="1"/>
</dbReference>